<dbReference type="OrthoDB" id="8680240at2"/>
<proteinExistence type="predicted"/>
<dbReference type="Pfam" id="PF00392">
    <property type="entry name" value="GntR"/>
    <property type="match status" value="1"/>
</dbReference>
<keyword evidence="1" id="KW-0805">Transcription regulation</keyword>
<feature type="domain" description="HTH gntR-type" evidence="5">
    <location>
        <begin position="15"/>
        <end position="82"/>
    </location>
</feature>
<organism evidence="6 7">
    <name type="scientific">Egibacter rhizosphaerae</name>
    <dbReference type="NCBI Taxonomy" id="1670831"/>
    <lineage>
        <taxon>Bacteria</taxon>
        <taxon>Bacillati</taxon>
        <taxon>Actinomycetota</taxon>
        <taxon>Nitriliruptoria</taxon>
        <taxon>Egibacterales</taxon>
        <taxon>Egibacteraceae</taxon>
        <taxon>Egibacter</taxon>
    </lineage>
</organism>
<evidence type="ECO:0000256" key="2">
    <source>
        <dbReference type="ARBA" id="ARBA00023125"/>
    </source>
</evidence>
<keyword evidence="3" id="KW-0804">Transcription</keyword>
<name>A0A411YEQ6_9ACTN</name>
<dbReference type="Proteomes" id="UP000291469">
    <property type="component" value="Chromosome"/>
</dbReference>
<protein>
    <submittedName>
        <fullName evidence="6">GntR family transcriptional regulator</fullName>
    </submittedName>
</protein>
<evidence type="ECO:0000259" key="5">
    <source>
        <dbReference type="PROSITE" id="PS50949"/>
    </source>
</evidence>
<dbReference type="Gene3D" id="1.10.10.10">
    <property type="entry name" value="Winged helix-like DNA-binding domain superfamily/Winged helix DNA-binding domain"/>
    <property type="match status" value="1"/>
</dbReference>
<dbReference type="InterPro" id="IPR008920">
    <property type="entry name" value="TF_FadR/GntR_C"/>
</dbReference>
<dbReference type="PROSITE" id="PS50949">
    <property type="entry name" value="HTH_GNTR"/>
    <property type="match status" value="1"/>
</dbReference>
<dbReference type="Pfam" id="PF07729">
    <property type="entry name" value="FCD"/>
    <property type="match status" value="1"/>
</dbReference>
<dbReference type="SMART" id="SM00345">
    <property type="entry name" value="HTH_GNTR"/>
    <property type="match status" value="1"/>
</dbReference>
<dbReference type="SMART" id="SM00895">
    <property type="entry name" value="FCD"/>
    <property type="match status" value="1"/>
</dbReference>
<feature type="region of interest" description="Disordered" evidence="4">
    <location>
        <begin position="228"/>
        <end position="263"/>
    </location>
</feature>
<evidence type="ECO:0000313" key="6">
    <source>
        <dbReference type="EMBL" id="QBI19602.1"/>
    </source>
</evidence>
<evidence type="ECO:0000313" key="7">
    <source>
        <dbReference type="Proteomes" id="UP000291469"/>
    </source>
</evidence>
<evidence type="ECO:0000256" key="4">
    <source>
        <dbReference type="SAM" id="MobiDB-lite"/>
    </source>
</evidence>
<evidence type="ECO:0000256" key="1">
    <source>
        <dbReference type="ARBA" id="ARBA00023015"/>
    </source>
</evidence>
<sequence length="263" mass="29118">MQRPDGPPTTAGPYQTKSEYAYETVRAQIVSGALTPGEVVHQEVLARQLSVSITPLREALRRLQAEGLVELGPHRDARVSTLSAQEGRDILEMRRALEPYAASLAAERHTDEQMTRMRQAANELAPIPEEPGMADLEAHRRFHDLVYRAAGNALLLESLNRLWDKSDRYRWYALRSGREEGEREETSEQHEALLHCIESRDAEGAAKAALDHVDSSLGVRAAAWLEESRSAAAGNRRDHAVGRDQRERGQGRAATAAADANDA</sequence>
<reference evidence="6 7" key="1">
    <citation type="submission" date="2019-01" db="EMBL/GenBank/DDBJ databases">
        <title>Egibacter rhizosphaerae EGI 80759T.</title>
        <authorList>
            <person name="Chen D.-D."/>
            <person name="Tian Y."/>
            <person name="Jiao J.-Y."/>
            <person name="Zhang X.-T."/>
            <person name="Zhang Y.-G."/>
            <person name="Zhang Y."/>
            <person name="Xiao M."/>
            <person name="Shu W.-S."/>
            <person name="Li W.-J."/>
        </authorList>
    </citation>
    <scope>NUCLEOTIDE SEQUENCE [LARGE SCALE GENOMIC DNA]</scope>
    <source>
        <strain evidence="6 7">EGI 80759</strain>
    </source>
</reference>
<dbReference type="PANTHER" id="PTHR43537">
    <property type="entry name" value="TRANSCRIPTIONAL REGULATOR, GNTR FAMILY"/>
    <property type="match status" value="1"/>
</dbReference>
<keyword evidence="2" id="KW-0238">DNA-binding</keyword>
<feature type="compositionally biased region" description="Basic and acidic residues" evidence="4">
    <location>
        <begin position="235"/>
        <end position="250"/>
    </location>
</feature>
<accession>A0A411YEQ6</accession>
<dbReference type="Gene3D" id="1.20.120.530">
    <property type="entry name" value="GntR ligand-binding domain-like"/>
    <property type="match status" value="1"/>
</dbReference>
<dbReference type="PANTHER" id="PTHR43537:SF24">
    <property type="entry name" value="GLUCONATE OPERON TRANSCRIPTIONAL REPRESSOR"/>
    <property type="match status" value="1"/>
</dbReference>
<feature type="compositionally biased region" description="Low complexity" evidence="4">
    <location>
        <begin position="253"/>
        <end position="263"/>
    </location>
</feature>
<gene>
    <name evidence="6" type="ORF">ER308_08590</name>
</gene>
<keyword evidence="7" id="KW-1185">Reference proteome</keyword>
<dbReference type="InterPro" id="IPR036388">
    <property type="entry name" value="WH-like_DNA-bd_sf"/>
</dbReference>
<dbReference type="GO" id="GO:0003700">
    <property type="term" value="F:DNA-binding transcription factor activity"/>
    <property type="evidence" value="ECO:0007669"/>
    <property type="project" value="InterPro"/>
</dbReference>
<evidence type="ECO:0000256" key="3">
    <source>
        <dbReference type="ARBA" id="ARBA00023163"/>
    </source>
</evidence>
<dbReference type="RefSeq" id="WP_131154599.1">
    <property type="nucleotide sequence ID" value="NZ_CP036402.1"/>
</dbReference>
<dbReference type="GO" id="GO:0003677">
    <property type="term" value="F:DNA binding"/>
    <property type="evidence" value="ECO:0007669"/>
    <property type="project" value="UniProtKB-KW"/>
</dbReference>
<dbReference type="AlphaFoldDB" id="A0A411YEQ6"/>
<dbReference type="KEGG" id="erz:ER308_08590"/>
<dbReference type="SUPFAM" id="SSF48008">
    <property type="entry name" value="GntR ligand-binding domain-like"/>
    <property type="match status" value="1"/>
</dbReference>
<dbReference type="EMBL" id="CP036402">
    <property type="protein sequence ID" value="QBI19602.1"/>
    <property type="molecule type" value="Genomic_DNA"/>
</dbReference>
<dbReference type="SUPFAM" id="SSF46785">
    <property type="entry name" value="Winged helix' DNA-binding domain"/>
    <property type="match status" value="1"/>
</dbReference>
<dbReference type="InterPro" id="IPR036390">
    <property type="entry name" value="WH_DNA-bd_sf"/>
</dbReference>
<dbReference type="InterPro" id="IPR000524">
    <property type="entry name" value="Tscrpt_reg_HTH_GntR"/>
</dbReference>
<dbReference type="InterPro" id="IPR011711">
    <property type="entry name" value="GntR_C"/>
</dbReference>